<evidence type="ECO:0000313" key="2">
    <source>
        <dbReference type="Proteomes" id="UP000194432"/>
    </source>
</evidence>
<protein>
    <submittedName>
        <fullName evidence="1">Uncharacterized protein</fullName>
    </submittedName>
</protein>
<dbReference type="KEGG" id="acin:CBP34_06985"/>
<dbReference type="KEGG" id="acip:CBP36_07655"/>
<organism evidence="1 2">
    <name type="scientific">Acidovorax carolinensis</name>
    <dbReference type="NCBI Taxonomy" id="553814"/>
    <lineage>
        <taxon>Bacteria</taxon>
        <taxon>Pseudomonadati</taxon>
        <taxon>Pseudomonadota</taxon>
        <taxon>Betaproteobacteria</taxon>
        <taxon>Burkholderiales</taxon>
        <taxon>Comamonadaceae</taxon>
        <taxon>Acidovorax</taxon>
    </lineage>
</organism>
<dbReference type="AlphaFoldDB" id="A0A240U209"/>
<dbReference type="EMBL" id="CP021361">
    <property type="protein sequence ID" value="ART51464.1"/>
    <property type="molecule type" value="Genomic_DNA"/>
</dbReference>
<evidence type="ECO:0000313" key="1">
    <source>
        <dbReference type="EMBL" id="ART51464.1"/>
    </source>
</evidence>
<gene>
    <name evidence="1" type="ORF">CBP34_06985</name>
</gene>
<dbReference type="OrthoDB" id="344992at2"/>
<dbReference type="KEGG" id="acid:CBP33_07085"/>
<accession>A0A240U209</accession>
<dbReference type="Proteomes" id="UP000194432">
    <property type="component" value="Chromosome 1"/>
</dbReference>
<accession>A0A240TQL2</accession>
<dbReference type="KEGG" id="acis:CBP35_11275"/>
<accession>A0A240UCA4</accession>
<reference evidence="1 2" key="1">
    <citation type="submission" date="2017-05" db="EMBL/GenBank/DDBJ databases">
        <title>Polyphasic characterization of four soil-derived phenanthrene-degrading Acidovorax strains and proposal of Acidovorax phenanthrenivorans sp. nov.</title>
        <authorList>
            <person name="Singleton D.R."/>
            <person name="Lee J."/>
            <person name="Dickey A.N."/>
            <person name="Stroud A."/>
            <person name="Scholl E.H."/>
            <person name="Wright F.A."/>
            <person name="Aitken M.D."/>
        </authorList>
    </citation>
    <scope>NUCLEOTIDE SEQUENCE [LARGE SCALE GENOMIC DNA]</scope>
    <source>
        <strain evidence="1">NA3</strain>
    </source>
</reference>
<proteinExistence type="predicted"/>
<name>A0A240U209_9BURK</name>
<dbReference type="SUPFAM" id="SSF56059">
    <property type="entry name" value="Glutathione synthetase ATP-binding domain-like"/>
    <property type="match status" value="1"/>
</dbReference>
<dbReference type="RefSeq" id="WP_005795302.1">
    <property type="nucleotide sequence ID" value="NZ_CP021359.1"/>
</dbReference>
<sequence>MHNTSNCELTSFERLNRDCFCLSLDPAALAAALDAELGSPSLSQLVRDRCPYLFAAQPVFVARPPLERMARVVQAIEAVVALPAYREQVLADAPAIARDGTGGSQGVFFGYDFHLDQDRLGLIEINTNAGGAMLNAVLARAQRSCCQAVHAMVPGRAGVTTFEQRLVDMFRREWRLAGHSRPLVSIAIVDEAPQQQYLYPEFLLFRQLFERHGLQAIIVDPSELACRHGRLWHGELAIDVVYNRVTDFYLDLPANAVLRQAWLEQAAVLTPHPTAHALYADKRRLALFSDDGALRELGVADDDRKVLLANVPRTEVVDEAHGDRLWAARRSLFFKPAAGFGSRAAYRGDKLTRRVWQEIMTGAYVAQALVPPGERVIANTEGLQSMKFDLRAYAYAGDVQWVAARVYQGQTTNFRQPGSGFAPVYTTVDGSGRGMCDSDGEHASYVFLLDEAGEVHALPHVLYVALARGQALAPIFADQTLRLADWYVRLRADGVPGAVVNETYGFVRFDREGRFKLEAAPGDAAWPTPEERRRMQELLFSIDLEPNGA</sequence>
<keyword evidence="2" id="KW-1185">Reference proteome</keyword>